<evidence type="ECO:0000313" key="1">
    <source>
        <dbReference type="EMBL" id="EIC01033.1"/>
    </source>
</evidence>
<dbReference type="EMBL" id="AGRW01000052">
    <property type="protein sequence ID" value="EIC01033.1"/>
    <property type="molecule type" value="Genomic_DNA"/>
</dbReference>
<dbReference type="STRING" id="907348.TresaDRAFT_0858"/>
<dbReference type="eggNOG" id="ENOG5030UUF">
    <property type="taxonomic scope" value="Bacteria"/>
</dbReference>
<organism evidence="1 2">
    <name type="scientific">Treponema saccharophilum DSM 2985</name>
    <dbReference type="NCBI Taxonomy" id="907348"/>
    <lineage>
        <taxon>Bacteria</taxon>
        <taxon>Pseudomonadati</taxon>
        <taxon>Spirochaetota</taxon>
        <taxon>Spirochaetia</taxon>
        <taxon>Spirochaetales</taxon>
        <taxon>Treponemataceae</taxon>
        <taxon>Treponema</taxon>
    </lineage>
</organism>
<dbReference type="InterPro" id="IPR041881">
    <property type="entry name" value="PqqD_sf"/>
</dbReference>
<name>H7EMW9_9SPIR</name>
<evidence type="ECO:0008006" key="3">
    <source>
        <dbReference type="Google" id="ProtNLM"/>
    </source>
</evidence>
<dbReference type="RefSeq" id="WP_002705759.1">
    <property type="nucleotide sequence ID" value="NZ_AGRW01000052.1"/>
</dbReference>
<evidence type="ECO:0000313" key="2">
    <source>
        <dbReference type="Proteomes" id="UP000003571"/>
    </source>
</evidence>
<dbReference type="OrthoDB" id="308521at2"/>
<dbReference type="PATRIC" id="fig|907348.3.peg.2274"/>
<dbReference type="InterPro" id="IPR008792">
    <property type="entry name" value="PQQD"/>
</dbReference>
<protein>
    <recommendedName>
        <fullName evidence="3">PqqD family protein</fullName>
    </recommendedName>
</protein>
<comment type="caution">
    <text evidence="1">The sequence shown here is derived from an EMBL/GenBank/DDBJ whole genome shotgun (WGS) entry which is preliminary data.</text>
</comment>
<dbReference type="Pfam" id="PF05402">
    <property type="entry name" value="PqqD"/>
    <property type="match status" value="1"/>
</dbReference>
<reference evidence="1 2" key="1">
    <citation type="submission" date="2011-09" db="EMBL/GenBank/DDBJ databases">
        <title>The draft genome of Treponema saccharophilum DSM 2985.</title>
        <authorList>
            <consortium name="US DOE Joint Genome Institute (JGI-PGF)"/>
            <person name="Lucas S."/>
            <person name="Copeland A."/>
            <person name="Lapidus A."/>
            <person name="Glavina del Rio T."/>
            <person name="Dalin E."/>
            <person name="Tice H."/>
            <person name="Bruce D."/>
            <person name="Goodwin L."/>
            <person name="Pitluck S."/>
            <person name="Peters L."/>
            <person name="Kyrpides N."/>
            <person name="Mavromatis K."/>
            <person name="Ivanova N."/>
            <person name="Markowitz V."/>
            <person name="Cheng J.-F."/>
            <person name="Hugenholtz P."/>
            <person name="Woyke T."/>
            <person name="Wu D."/>
            <person name="Gronow S."/>
            <person name="Wellnitz S."/>
            <person name="Brambilla E."/>
            <person name="Klenk H.-P."/>
            <person name="Eisen J.A."/>
        </authorList>
    </citation>
    <scope>NUCLEOTIDE SEQUENCE [LARGE SCALE GENOMIC DNA]</scope>
    <source>
        <strain evidence="1 2">DSM 2985</strain>
    </source>
</reference>
<gene>
    <name evidence="1" type="ORF">TresaDRAFT_0858</name>
</gene>
<sequence length="114" mass="12945">MKKAANLLDLVPVPDGRLRTEADENGNATLFVENRGAFNFVMQKILGKPRFTQIHLDEFGSFVWKNIDGKTTVGEIARKLSEEFGDKVEPLHARLASYMKTLEQCAFITIRHHD</sequence>
<dbReference type="AlphaFoldDB" id="H7EMW9"/>
<dbReference type="Proteomes" id="UP000003571">
    <property type="component" value="Unassembled WGS sequence"/>
</dbReference>
<proteinExistence type="predicted"/>
<dbReference type="Gene3D" id="1.10.10.1150">
    <property type="entry name" value="Coenzyme PQQ synthesis protein D (PqqD)"/>
    <property type="match status" value="1"/>
</dbReference>
<keyword evidence="2" id="KW-1185">Reference proteome</keyword>
<accession>H7EMW9</accession>